<protein>
    <submittedName>
        <fullName evidence="3">Pol Polyprotein</fullName>
    </submittedName>
</protein>
<evidence type="ECO:0000259" key="2">
    <source>
        <dbReference type="Pfam" id="PF24626"/>
    </source>
</evidence>
<proteinExistence type="predicted"/>
<dbReference type="STRING" id="4795.A0A225WLS0"/>
<gene>
    <name evidence="3" type="ORF">PHMEG_0007260</name>
</gene>
<feature type="compositionally biased region" description="Polar residues" evidence="1">
    <location>
        <begin position="165"/>
        <end position="174"/>
    </location>
</feature>
<dbReference type="Proteomes" id="UP000198211">
    <property type="component" value="Unassembled WGS sequence"/>
</dbReference>
<name>A0A225WLS0_9STRA</name>
<evidence type="ECO:0000313" key="3">
    <source>
        <dbReference type="EMBL" id="OWZ18626.1"/>
    </source>
</evidence>
<keyword evidence="4" id="KW-1185">Reference proteome</keyword>
<organism evidence="3 4">
    <name type="scientific">Phytophthora megakarya</name>
    <dbReference type="NCBI Taxonomy" id="4795"/>
    <lineage>
        <taxon>Eukaryota</taxon>
        <taxon>Sar</taxon>
        <taxon>Stramenopiles</taxon>
        <taxon>Oomycota</taxon>
        <taxon>Peronosporomycetes</taxon>
        <taxon>Peronosporales</taxon>
        <taxon>Peronosporaceae</taxon>
        <taxon>Phytophthora</taxon>
    </lineage>
</organism>
<feature type="region of interest" description="Disordered" evidence="1">
    <location>
        <begin position="97"/>
        <end position="186"/>
    </location>
</feature>
<feature type="compositionally biased region" description="Basic and acidic residues" evidence="1">
    <location>
        <begin position="104"/>
        <end position="113"/>
    </location>
</feature>
<feature type="domain" description="Tf2-1-like SH3-like" evidence="2">
    <location>
        <begin position="26"/>
        <end position="90"/>
    </location>
</feature>
<dbReference type="EMBL" id="NBNE01000562">
    <property type="protein sequence ID" value="OWZ18626.1"/>
    <property type="molecule type" value="Genomic_DNA"/>
</dbReference>
<evidence type="ECO:0000256" key="1">
    <source>
        <dbReference type="SAM" id="MobiDB-lite"/>
    </source>
</evidence>
<comment type="caution">
    <text evidence="3">The sequence shown here is derived from an EMBL/GenBank/DDBJ whole genome shotgun (WGS) entry which is preliminary data.</text>
</comment>
<dbReference type="OrthoDB" id="125101at2759"/>
<sequence length="208" mass="23060">MANAQDKQNEYSDKHGRGNFNVFNAGELVFLDTRNLPLNTVSSTGSNKLKHRFVGPFAVLGRHGAAYTIDLPKSMTTHPAFYVGRLKRYHDPLGPTELVGPAAVRDDQEKRAPQTEARPQELGAPHGDAEDTRRSKQVGKPAGRITDAHTPGVRGTTPDTRSKNRGNTARSTHTVAAPDNSWESYERLPADFPKAVAIWEQKRRQLRK</sequence>
<evidence type="ECO:0000313" key="4">
    <source>
        <dbReference type="Proteomes" id="UP000198211"/>
    </source>
</evidence>
<dbReference type="AlphaFoldDB" id="A0A225WLS0"/>
<dbReference type="InterPro" id="IPR056924">
    <property type="entry name" value="SH3_Tf2-1"/>
</dbReference>
<reference evidence="4" key="1">
    <citation type="submission" date="2017-03" db="EMBL/GenBank/DDBJ databases">
        <title>Phytopthora megakarya and P. palmivora, two closely related causual agents of cacao black pod achieved similar genome size and gene model numbers by different mechanisms.</title>
        <authorList>
            <person name="Ali S."/>
            <person name="Shao J."/>
            <person name="Larry D.J."/>
            <person name="Kronmiller B."/>
            <person name="Shen D."/>
            <person name="Strem M.D."/>
            <person name="Melnick R.L."/>
            <person name="Guiltinan M.J."/>
            <person name="Tyler B.M."/>
            <person name="Meinhardt L.W."/>
            <person name="Bailey B.A."/>
        </authorList>
    </citation>
    <scope>NUCLEOTIDE SEQUENCE [LARGE SCALE GENOMIC DNA]</scope>
    <source>
        <strain evidence="4">zdho120</strain>
    </source>
</reference>
<accession>A0A225WLS0</accession>
<dbReference type="Pfam" id="PF24626">
    <property type="entry name" value="SH3_Tf2-1"/>
    <property type="match status" value="1"/>
</dbReference>